<accession>A0A5K3ESL5</accession>
<dbReference type="AlphaFoldDB" id="A0A5K3ESL5"/>
<dbReference type="PANTHER" id="PTHR21705">
    <property type="entry name" value="RAI16 PROTEIN-RELATED"/>
    <property type="match status" value="1"/>
</dbReference>
<dbReference type="WBParaSite" id="MCU_002790-RA">
    <property type="protein sequence ID" value="MCU_002790-RA"/>
    <property type="gene ID" value="MCU_002790"/>
</dbReference>
<dbReference type="Pfam" id="PF10257">
    <property type="entry name" value="RAI16-like"/>
    <property type="match status" value="1"/>
</dbReference>
<evidence type="ECO:0000313" key="1">
    <source>
        <dbReference type="WBParaSite" id="MCU_002790-RA"/>
    </source>
</evidence>
<dbReference type="PANTHER" id="PTHR21705:SF11">
    <property type="entry name" value="FHIP FAMILY PROTEIN CG3558"/>
    <property type="match status" value="1"/>
</dbReference>
<dbReference type="InterPro" id="IPR019384">
    <property type="entry name" value="FHIP"/>
</dbReference>
<protein>
    <submittedName>
        <fullName evidence="1">Lysosomal trafficking regulator lyst</fullName>
    </submittedName>
</protein>
<reference evidence="1" key="1">
    <citation type="submission" date="2019-11" db="UniProtKB">
        <authorList>
            <consortium name="WormBaseParasite"/>
        </authorList>
    </citation>
    <scope>IDENTIFICATION</scope>
</reference>
<proteinExistence type="predicted"/>
<organism evidence="1">
    <name type="scientific">Mesocestoides corti</name>
    <name type="common">Flatworm</name>
    <dbReference type="NCBI Taxonomy" id="53468"/>
    <lineage>
        <taxon>Eukaryota</taxon>
        <taxon>Metazoa</taxon>
        <taxon>Spiralia</taxon>
        <taxon>Lophotrochozoa</taxon>
        <taxon>Platyhelminthes</taxon>
        <taxon>Cestoda</taxon>
        <taxon>Eucestoda</taxon>
        <taxon>Cyclophyllidea</taxon>
        <taxon>Mesocestoididae</taxon>
        <taxon>Mesocestoides</taxon>
    </lineage>
</organism>
<name>A0A5K3ESL5_MESCO</name>
<sequence>MDLVSWGIGSDFPAKDVKIFVLNSLLREFEFLISQAKQQLLYSNGITQPLLKLLDQCPVVSLSLSRLLHTLCVLMCRDPLLLEFTKQVSRDVTRNEYLIFSNLVPLLHLQGPVGNHARDALLLILALSDRDPEVAAYLTSQSDICPVLATGLSAHYSCLPKRLVLNGSDGYPSGGDRGRSTETLRVHGAGWHRITKPEWSACEPLVQFLQTLDFCNLAIRISHPSVRKDLLFYIYSGFLMSVLRSALNQKTVDEVTAAEAYLELFLRRLTEPALIGLFLRFIVASDQDSSSVLSSLITRINASSTDQTDETRRLGLVTLSLFRTILNLNCEDVMFLVVFQYINGLDFAPKRVVSGCLTSCSGKDNSKYISDPDNDYWLASAQRFLRLSAWCTRFAGAGDTNSQSEDNSTQYPPPNRLATCLLDSHRLIKSRTSSTGVWSADYSVVTSPHPNHTNDPPNAPLHSTPIRTLMTSSLCNKVQTDRQPESSLIDRYKSESNIYQL</sequence>